<gene>
    <name evidence="1" type="ORF">KC19_VG026000</name>
</gene>
<protein>
    <submittedName>
        <fullName evidence="1">Uncharacterized protein</fullName>
    </submittedName>
</protein>
<dbReference type="EMBL" id="CM026426">
    <property type="protein sequence ID" value="KAG0571601.1"/>
    <property type="molecule type" value="Genomic_DNA"/>
</dbReference>
<reference evidence="1" key="1">
    <citation type="submission" date="2020-06" db="EMBL/GenBank/DDBJ databases">
        <title>WGS assembly of Ceratodon purpureus strain R40.</title>
        <authorList>
            <person name="Carey S.B."/>
            <person name="Jenkins J."/>
            <person name="Shu S."/>
            <person name="Lovell J.T."/>
            <person name="Sreedasyam A."/>
            <person name="Maumus F."/>
            <person name="Tiley G.P."/>
            <person name="Fernandez-Pozo N."/>
            <person name="Barry K."/>
            <person name="Chen C."/>
            <person name="Wang M."/>
            <person name="Lipzen A."/>
            <person name="Daum C."/>
            <person name="Saski C.A."/>
            <person name="Payton A.C."/>
            <person name="Mcbreen J.C."/>
            <person name="Conrad R.E."/>
            <person name="Kollar L.M."/>
            <person name="Olsson S."/>
            <person name="Huttunen S."/>
            <person name="Landis J.B."/>
            <person name="Wickett N.J."/>
            <person name="Johnson M.G."/>
            <person name="Rensing S.A."/>
            <person name="Grimwood J."/>
            <person name="Schmutz J."/>
            <person name="Mcdaniel S.F."/>
        </authorList>
    </citation>
    <scope>NUCLEOTIDE SEQUENCE</scope>
    <source>
        <strain evidence="1">R40</strain>
    </source>
</reference>
<dbReference type="Proteomes" id="UP000822688">
    <property type="component" value="Chromosome V"/>
</dbReference>
<proteinExistence type="predicted"/>
<keyword evidence="2" id="KW-1185">Reference proteome</keyword>
<name>A0A8T0HLA5_CERPU</name>
<sequence length="122" mass="13036">MAIDCILDTLSPVISSSRPHVMLRNATPSVGGMTLDPCGVFSSAEALYSVPSMSMSRPLQSSVEFNCAFEFKLPSSFPFTSTFVWFSSQSEISRSSRSSSNSSSSLAISISSTANTVMVSRN</sequence>
<organism evidence="1 2">
    <name type="scientific">Ceratodon purpureus</name>
    <name type="common">Fire moss</name>
    <name type="synonym">Dicranum purpureum</name>
    <dbReference type="NCBI Taxonomy" id="3225"/>
    <lineage>
        <taxon>Eukaryota</taxon>
        <taxon>Viridiplantae</taxon>
        <taxon>Streptophyta</taxon>
        <taxon>Embryophyta</taxon>
        <taxon>Bryophyta</taxon>
        <taxon>Bryophytina</taxon>
        <taxon>Bryopsida</taxon>
        <taxon>Dicranidae</taxon>
        <taxon>Pseudoditrichales</taxon>
        <taxon>Ditrichaceae</taxon>
        <taxon>Ceratodon</taxon>
    </lineage>
</organism>
<dbReference type="AlphaFoldDB" id="A0A8T0HLA5"/>
<accession>A0A8T0HLA5</accession>
<evidence type="ECO:0000313" key="1">
    <source>
        <dbReference type="EMBL" id="KAG0571601.1"/>
    </source>
</evidence>
<comment type="caution">
    <text evidence="1">The sequence shown here is derived from an EMBL/GenBank/DDBJ whole genome shotgun (WGS) entry which is preliminary data.</text>
</comment>
<evidence type="ECO:0000313" key="2">
    <source>
        <dbReference type="Proteomes" id="UP000822688"/>
    </source>
</evidence>